<dbReference type="GO" id="GO:0033934">
    <property type="term" value="F:glucan 1,4-alpha-maltotriohydrolase activity"/>
    <property type="evidence" value="ECO:0007669"/>
    <property type="project" value="TreeGrafter"/>
</dbReference>
<comment type="similarity">
    <text evidence="1">Belongs to the glycosyl hydrolase 13 family.</text>
</comment>
<keyword evidence="3" id="KW-0326">Glycosidase</keyword>
<evidence type="ECO:0000259" key="5">
    <source>
        <dbReference type="SMART" id="SM00642"/>
    </source>
</evidence>
<dbReference type="FunFam" id="3.20.20.80:FF:000064">
    <property type="entry name" value="Oligo-1,6-glucosidase"/>
    <property type="match status" value="1"/>
</dbReference>
<comment type="caution">
    <text evidence="6">The sequence shown here is derived from an EMBL/GenBank/DDBJ whole genome shotgun (WGS) entry which is preliminary data.</text>
</comment>
<dbReference type="SMART" id="SM00642">
    <property type="entry name" value="Aamy"/>
    <property type="match status" value="1"/>
</dbReference>
<dbReference type="FunFam" id="3.90.400.10:FF:000003">
    <property type="entry name" value="Probable alpha-glucosidase (Maltase)"/>
    <property type="match status" value="1"/>
</dbReference>
<feature type="domain" description="Glycosyl hydrolase family 13 catalytic" evidence="5">
    <location>
        <begin position="45"/>
        <end position="465"/>
    </location>
</feature>
<dbReference type="EMBL" id="WIQW01000069">
    <property type="protein sequence ID" value="KAF3088858.1"/>
    <property type="molecule type" value="Genomic_DNA"/>
</dbReference>
<reference evidence="6 7" key="1">
    <citation type="submission" date="2019-06" db="EMBL/GenBank/DDBJ databases">
        <authorList>
            <person name="Palmer J.M."/>
        </authorList>
    </citation>
    <scope>NUCLEOTIDE SEQUENCE [LARGE SCALE GENOMIC DNA]</scope>
    <source>
        <strain evidence="6 7">TWF102</strain>
    </source>
</reference>
<dbReference type="InterPro" id="IPR006047">
    <property type="entry name" value="GH13_cat_dom"/>
</dbReference>
<evidence type="ECO:0000313" key="6">
    <source>
        <dbReference type="EMBL" id="KAF3088858.1"/>
    </source>
</evidence>
<dbReference type="Gene3D" id="2.60.40.1180">
    <property type="entry name" value="Golgi alpha-mannosidase II"/>
    <property type="match status" value="1"/>
</dbReference>
<organism evidence="6 7">
    <name type="scientific">Orbilia oligospora</name>
    <name type="common">Nematode-trapping fungus</name>
    <name type="synonym">Arthrobotrys oligospora</name>
    <dbReference type="NCBI Taxonomy" id="2813651"/>
    <lineage>
        <taxon>Eukaryota</taxon>
        <taxon>Fungi</taxon>
        <taxon>Dikarya</taxon>
        <taxon>Ascomycota</taxon>
        <taxon>Pezizomycotina</taxon>
        <taxon>Orbiliomycetes</taxon>
        <taxon>Orbiliales</taxon>
        <taxon>Orbiliaceae</taxon>
        <taxon>Orbilia</taxon>
    </lineage>
</organism>
<dbReference type="CDD" id="cd11333">
    <property type="entry name" value="AmyAc_SI_OligoGlu_DGase"/>
    <property type="match status" value="1"/>
</dbReference>
<evidence type="ECO:0000313" key="7">
    <source>
        <dbReference type="Proteomes" id="UP000475325"/>
    </source>
</evidence>
<dbReference type="InterPro" id="IPR045857">
    <property type="entry name" value="O16G_dom_2"/>
</dbReference>
<dbReference type="InterPro" id="IPR013780">
    <property type="entry name" value="Glyco_hydro_b"/>
</dbReference>
<proteinExistence type="inferred from homology"/>
<keyword evidence="2" id="KW-0378">Hydrolase</keyword>
<protein>
    <recommendedName>
        <fullName evidence="5">Glycosyl hydrolase family 13 catalytic domain-containing protein</fullName>
    </recommendedName>
</protein>
<dbReference type="Pfam" id="PF00128">
    <property type="entry name" value="Alpha-amylase"/>
    <property type="match status" value="1"/>
</dbReference>
<evidence type="ECO:0000256" key="3">
    <source>
        <dbReference type="ARBA" id="ARBA00023295"/>
    </source>
</evidence>
<keyword evidence="4" id="KW-0462">Maltose metabolism</keyword>
<dbReference type="AlphaFoldDB" id="A0A7C8NKU4"/>
<name>A0A7C8NKU4_ORBOL</name>
<dbReference type="PANTHER" id="PTHR10357:SF232">
    <property type="entry name" value="GLYCOSYL HYDROLASE FAMILY 13 CATALYTIC DOMAIN-CONTAINING PROTEIN"/>
    <property type="match status" value="1"/>
</dbReference>
<evidence type="ECO:0000256" key="2">
    <source>
        <dbReference type="ARBA" id="ARBA00022801"/>
    </source>
</evidence>
<gene>
    <name evidence="6" type="ORF">TWF102_009814</name>
</gene>
<evidence type="ECO:0000256" key="4">
    <source>
        <dbReference type="ARBA" id="ARBA00026248"/>
    </source>
</evidence>
<dbReference type="GO" id="GO:0005987">
    <property type="term" value="P:sucrose catabolic process"/>
    <property type="evidence" value="ECO:0007669"/>
    <property type="project" value="TreeGrafter"/>
</dbReference>
<sequence>MPTIVNGVNREEASLPNGAESSLWIHGNGIPGGARAWWKEASVYQIYPASFYDSDGDGLGDIPGIIAKMDYFKKLGVDVIWLSPVYESPQKDMGYDIADYTRIHKPYGTVQDVEDLIEGLHNRGIRLIMDLVVNHTSDQHKWFQESRTSKANPFRDWYIWRPPKYDAQGNKHPPNNWASIFGGSAWKYDPKTDEYYLHLFCTEQPDLNWENPKVVSAVHNIMAFWLDKGVDGFRMDVINMISKTPGLPDAPVTVESSPHQPAMSHYANGPRLHEHLRGLREILDRYNAFSVGEMPSVREPEEIIKVVGASRKELNMIFQFDIVDIDSGSLGKFSPASWSLSTLKDIVGKWQTFMIERDGWNALFLENHDQPRSVSRFASDSPEFRIHAAKMLATFLAFQSGTLFIYQGQELGMANLPKDWNLDEFKDVETINYVNELAEISKIKGQSFYNQSLEEVRSKARDNSRSPIQWDTTKNAGFSTGVPWMRVNDDYMNCNAQSQINDPESVFAFWQNTLKLRRKLVDVFVYGDFKFLNDNDQNIYAYERSHPTAGRAVVLCNFSSGKVAWKVPSELLYLLSPENLILHNYNAPQHIRFESLKMQFAPFESMVFFVSA</sequence>
<dbReference type="GO" id="GO:0000025">
    <property type="term" value="P:maltose catabolic process"/>
    <property type="evidence" value="ECO:0007669"/>
    <property type="project" value="TreeGrafter"/>
</dbReference>
<accession>A0A7C8NKU4</accession>
<dbReference type="Gene3D" id="3.90.400.10">
    <property type="entry name" value="Oligo-1,6-glucosidase, Domain 2"/>
    <property type="match status" value="1"/>
</dbReference>
<dbReference type="PANTHER" id="PTHR10357">
    <property type="entry name" value="ALPHA-AMYLASE FAMILY MEMBER"/>
    <property type="match status" value="1"/>
</dbReference>
<dbReference type="Gene3D" id="3.20.20.80">
    <property type="entry name" value="Glycosidases"/>
    <property type="match status" value="1"/>
</dbReference>
<dbReference type="SUPFAM" id="SSF51011">
    <property type="entry name" value="Glycosyl hydrolase domain"/>
    <property type="match status" value="1"/>
</dbReference>
<dbReference type="GO" id="GO:0004556">
    <property type="term" value="F:alpha-amylase activity"/>
    <property type="evidence" value="ECO:0007669"/>
    <property type="project" value="TreeGrafter"/>
</dbReference>
<dbReference type="InterPro" id="IPR017853">
    <property type="entry name" value="GH"/>
</dbReference>
<dbReference type="Proteomes" id="UP000475325">
    <property type="component" value="Unassembled WGS sequence"/>
</dbReference>
<evidence type="ECO:0000256" key="1">
    <source>
        <dbReference type="ARBA" id="ARBA00008061"/>
    </source>
</evidence>
<dbReference type="SUPFAM" id="SSF51445">
    <property type="entry name" value="(Trans)glycosidases"/>
    <property type="match status" value="1"/>
</dbReference>
<dbReference type="GO" id="GO:0004574">
    <property type="term" value="F:oligo-1,6-glucosidase activity"/>
    <property type="evidence" value="ECO:0007669"/>
    <property type="project" value="TreeGrafter"/>
</dbReference>
<dbReference type="GO" id="GO:0004575">
    <property type="term" value="F:sucrose alpha-glucosidase activity"/>
    <property type="evidence" value="ECO:0007669"/>
    <property type="project" value="TreeGrafter"/>
</dbReference>